<evidence type="ECO:0000313" key="4">
    <source>
        <dbReference type="Proteomes" id="UP000291758"/>
    </source>
</evidence>
<evidence type="ECO:0000259" key="2">
    <source>
        <dbReference type="Pfam" id="PF02557"/>
    </source>
</evidence>
<dbReference type="KEGG" id="xyl:ET495_11620"/>
<gene>
    <name evidence="3" type="ORF">ET495_11620</name>
</gene>
<proteinExistence type="predicted"/>
<dbReference type="OrthoDB" id="5496837at2"/>
<dbReference type="PANTHER" id="PTHR24216">
    <property type="entry name" value="PAXILLIN-RELATED"/>
    <property type="match status" value="1"/>
</dbReference>
<name>A0A4P6EM68_9MICO</name>
<dbReference type="EMBL" id="CP035495">
    <property type="protein sequence ID" value="QAY63782.1"/>
    <property type="molecule type" value="Genomic_DNA"/>
</dbReference>
<dbReference type="PANTHER" id="PTHR24216:SF65">
    <property type="entry name" value="PAXILLIN-LIKE PROTEIN 1"/>
    <property type="match status" value="1"/>
</dbReference>
<dbReference type="RefSeq" id="WP_129204942.1">
    <property type="nucleotide sequence ID" value="NZ_CP035495.1"/>
</dbReference>
<dbReference type="SUPFAM" id="SSF55166">
    <property type="entry name" value="Hedgehog/DD-peptidase"/>
    <property type="match status" value="1"/>
</dbReference>
<dbReference type="Gene3D" id="3.30.1380.10">
    <property type="match status" value="1"/>
</dbReference>
<feature type="compositionally biased region" description="Pro residues" evidence="1">
    <location>
        <begin position="414"/>
        <end position="473"/>
    </location>
</feature>
<protein>
    <recommendedName>
        <fullName evidence="2">D-alanyl-D-alanine carboxypeptidase-like core domain-containing protein</fullName>
    </recommendedName>
</protein>
<reference evidence="3 4" key="1">
    <citation type="submission" date="2019-01" db="EMBL/GenBank/DDBJ databases">
        <title>Genome sequencing of strain 2JSPR-7.</title>
        <authorList>
            <person name="Heo J."/>
            <person name="Kim S.-J."/>
            <person name="Kim J.-S."/>
            <person name="Hong S.-B."/>
            <person name="Kwon S.-W."/>
        </authorList>
    </citation>
    <scope>NUCLEOTIDE SEQUENCE [LARGE SCALE GENOMIC DNA]</scope>
    <source>
        <strain evidence="3 4">2JSPR-7</strain>
    </source>
</reference>
<feature type="compositionally biased region" description="Low complexity" evidence="1">
    <location>
        <begin position="512"/>
        <end position="525"/>
    </location>
</feature>
<feature type="domain" description="D-alanyl-D-alanine carboxypeptidase-like core" evidence="2">
    <location>
        <begin position="214"/>
        <end position="323"/>
    </location>
</feature>
<sequence length="569" mass="56612">MAAALLLATGTLASSVALPPDVPRLGLSLNVAHASEEGATSVVDVVDPEVLWSISQVLSVVDRAERSGRAAGVTITPAAQQSASELGVLLATYLDQHAADLDALPTPADPSGLTSTLLSSAARADATEPGGDEAEVTFEVLFAAALRLADMLDPSRAYEGTVVEVSGDDAAGDGSLAASLREVVSRYGNSTSGYSNGRIPADVLCPLPFAPGQRLRCDAAAQLVALDAAFAEQFGAHLAVTDSYRSIESQIRLRQTKPALAATPGYSNHGWGLAVDLGAPVSSGLGDEYRWLRLHGPDYGWDNPSWARLDGSKPEPWHFEFFAAGPVPNRALSEDEIAALNGTQGTTKGGTKGRPGAKAPAPGSTNGTTTTGLASDTGTSPVGQAPAGTPDAPATGSEPPAATDSGLPGTASPTPSPAPSPTPSPASPSPSPSPSPSAAPRTPSPSAPTPASPTPASPTPASPTPASPTPAPSPGKTEPAPAPPSPPATSAPSATPRPPATSEPAPSPSPSAPGKEPSPAATSVPAPVPSPGGQRPDDVPAAGIAGALAALPAGPAQVTSTGRRRRACR</sequence>
<dbReference type="CDD" id="cd14814">
    <property type="entry name" value="Peptidase_M15"/>
    <property type="match status" value="1"/>
</dbReference>
<feature type="compositionally biased region" description="Low complexity" evidence="1">
    <location>
        <begin position="540"/>
        <end position="556"/>
    </location>
</feature>
<evidence type="ECO:0000256" key="1">
    <source>
        <dbReference type="SAM" id="MobiDB-lite"/>
    </source>
</evidence>
<accession>A0A4P6EM68</accession>
<dbReference type="Proteomes" id="UP000291758">
    <property type="component" value="Chromosome"/>
</dbReference>
<evidence type="ECO:0000313" key="3">
    <source>
        <dbReference type="EMBL" id="QAY63782.1"/>
    </source>
</evidence>
<feature type="compositionally biased region" description="Low complexity" evidence="1">
    <location>
        <begin position="354"/>
        <end position="396"/>
    </location>
</feature>
<organism evidence="3 4">
    <name type="scientific">Xylanimonas allomyrinae</name>
    <dbReference type="NCBI Taxonomy" id="2509459"/>
    <lineage>
        <taxon>Bacteria</taxon>
        <taxon>Bacillati</taxon>
        <taxon>Actinomycetota</taxon>
        <taxon>Actinomycetes</taxon>
        <taxon>Micrococcales</taxon>
        <taxon>Promicromonosporaceae</taxon>
        <taxon>Xylanimonas</taxon>
    </lineage>
</organism>
<keyword evidence="4" id="KW-1185">Reference proteome</keyword>
<dbReference type="Pfam" id="PF02557">
    <property type="entry name" value="VanY"/>
    <property type="match status" value="1"/>
</dbReference>
<dbReference type="InterPro" id="IPR003709">
    <property type="entry name" value="VanY-like_core_dom"/>
</dbReference>
<dbReference type="InterPro" id="IPR009045">
    <property type="entry name" value="Zn_M74/Hedgehog-like"/>
</dbReference>
<feature type="region of interest" description="Disordered" evidence="1">
    <location>
        <begin position="342"/>
        <end position="569"/>
    </location>
</feature>
<dbReference type="AlphaFoldDB" id="A0A4P6EM68"/>
<dbReference type="GO" id="GO:0006508">
    <property type="term" value="P:proteolysis"/>
    <property type="evidence" value="ECO:0007669"/>
    <property type="project" value="InterPro"/>
</dbReference>
<dbReference type="GO" id="GO:0008233">
    <property type="term" value="F:peptidase activity"/>
    <property type="evidence" value="ECO:0007669"/>
    <property type="project" value="InterPro"/>
</dbReference>
<feature type="compositionally biased region" description="Pro residues" evidence="1">
    <location>
        <begin position="480"/>
        <end position="511"/>
    </location>
</feature>